<comment type="catalytic activity">
    <reaction evidence="5">
        <text>O-phospho-L-threonyl-[protein] + H2O = L-threonyl-[protein] + phosphate</text>
        <dbReference type="Rhea" id="RHEA:47004"/>
        <dbReference type="Rhea" id="RHEA-COMP:11060"/>
        <dbReference type="Rhea" id="RHEA-COMP:11605"/>
        <dbReference type="ChEBI" id="CHEBI:15377"/>
        <dbReference type="ChEBI" id="CHEBI:30013"/>
        <dbReference type="ChEBI" id="CHEBI:43474"/>
        <dbReference type="ChEBI" id="CHEBI:61977"/>
        <dbReference type="EC" id="3.1.3.16"/>
    </reaction>
</comment>
<feature type="region of interest" description="Disordered" evidence="6">
    <location>
        <begin position="178"/>
        <end position="210"/>
    </location>
</feature>
<evidence type="ECO:0000259" key="7">
    <source>
        <dbReference type="PROSITE" id="PS50054"/>
    </source>
</evidence>
<dbReference type="OrthoDB" id="10252009at2759"/>
<dbReference type="Gene3D" id="3.90.190.10">
    <property type="entry name" value="Protein tyrosine phosphatase superfamily"/>
    <property type="match status" value="1"/>
</dbReference>
<dbReference type="InterPro" id="IPR016130">
    <property type="entry name" value="Tyr_Pase_AS"/>
</dbReference>
<dbReference type="SUPFAM" id="SSF52799">
    <property type="entry name" value="(Phosphotyrosine protein) phosphatases II"/>
    <property type="match status" value="1"/>
</dbReference>
<dbReference type="GO" id="GO:0004722">
    <property type="term" value="F:protein serine/threonine phosphatase activity"/>
    <property type="evidence" value="ECO:0007669"/>
    <property type="project" value="UniProtKB-EC"/>
</dbReference>
<dbReference type="PROSITE" id="PS50054">
    <property type="entry name" value="TYR_PHOSPHATASE_DUAL"/>
    <property type="match status" value="1"/>
</dbReference>
<dbReference type="PROSITE" id="PS00383">
    <property type="entry name" value="TYR_PHOSPHATASE_1"/>
    <property type="match status" value="1"/>
</dbReference>
<dbReference type="KEGG" id="acan:ACA1_169100"/>
<feature type="compositionally biased region" description="Acidic residues" evidence="6">
    <location>
        <begin position="193"/>
        <end position="210"/>
    </location>
</feature>
<dbReference type="PANTHER" id="PTHR45948">
    <property type="entry name" value="DUAL SPECIFICITY PROTEIN PHOSPHATASE DDB_G0269404-RELATED"/>
    <property type="match status" value="1"/>
</dbReference>
<dbReference type="Pfam" id="PF00782">
    <property type="entry name" value="DSPc"/>
    <property type="match status" value="1"/>
</dbReference>
<evidence type="ECO:0000256" key="2">
    <source>
        <dbReference type="ARBA" id="ARBA00022801"/>
    </source>
</evidence>
<organism evidence="9 10">
    <name type="scientific">Acanthamoeba castellanii (strain ATCC 30010 / Neff)</name>
    <dbReference type="NCBI Taxonomy" id="1257118"/>
    <lineage>
        <taxon>Eukaryota</taxon>
        <taxon>Amoebozoa</taxon>
        <taxon>Discosea</taxon>
        <taxon>Longamoebia</taxon>
        <taxon>Centramoebida</taxon>
        <taxon>Acanthamoebidae</taxon>
        <taxon>Acanthamoeba</taxon>
    </lineage>
</organism>
<evidence type="ECO:0000256" key="4">
    <source>
        <dbReference type="ARBA" id="ARBA00047761"/>
    </source>
</evidence>
<reference evidence="9 10" key="1">
    <citation type="journal article" date="2013" name="Genome Biol.">
        <title>Genome of Acanthamoeba castellanii highlights extensive lateral gene transfer and early evolution of tyrosine kinase signaling.</title>
        <authorList>
            <person name="Clarke M."/>
            <person name="Lohan A.J."/>
            <person name="Liu B."/>
            <person name="Lagkouvardos I."/>
            <person name="Roy S."/>
            <person name="Zafar N."/>
            <person name="Bertelli C."/>
            <person name="Schilde C."/>
            <person name="Kianianmomeni A."/>
            <person name="Burglin T.R."/>
            <person name="Frech C."/>
            <person name="Turcotte B."/>
            <person name="Kopec K.O."/>
            <person name="Synnott J.M."/>
            <person name="Choo C."/>
            <person name="Paponov I."/>
            <person name="Finkler A."/>
            <person name="Soon Heng Tan C."/>
            <person name="Hutchins A.P."/>
            <person name="Weinmeier T."/>
            <person name="Rattei T."/>
            <person name="Chu J.S."/>
            <person name="Gimenez G."/>
            <person name="Irimia M."/>
            <person name="Rigden D.J."/>
            <person name="Fitzpatrick D.A."/>
            <person name="Lorenzo-Morales J."/>
            <person name="Bateman A."/>
            <person name="Chiu C.H."/>
            <person name="Tang P."/>
            <person name="Hegemann P."/>
            <person name="Fromm H."/>
            <person name="Raoult D."/>
            <person name="Greub G."/>
            <person name="Miranda-Saavedra D."/>
            <person name="Chen N."/>
            <person name="Nash P."/>
            <person name="Ginger M.L."/>
            <person name="Horn M."/>
            <person name="Schaap P."/>
            <person name="Caler L."/>
            <person name="Loftus B."/>
        </authorList>
    </citation>
    <scope>NUCLEOTIDE SEQUENCE [LARGE SCALE GENOMIC DNA]</scope>
    <source>
        <strain evidence="9 10">Neff</strain>
    </source>
</reference>
<dbReference type="VEuPathDB" id="AmoebaDB:ACA1_169100"/>
<protein>
    <submittedName>
        <fullName evidence="9">Dual specificity phosphatase, catalytic domain containing protein</fullName>
    </submittedName>
</protein>
<name>L8HG79_ACACF</name>
<keyword evidence="10" id="KW-1185">Reference proteome</keyword>
<evidence type="ECO:0000256" key="5">
    <source>
        <dbReference type="ARBA" id="ARBA00048336"/>
    </source>
</evidence>
<comment type="similarity">
    <text evidence="1">Belongs to the protein-tyrosine phosphatase family. Non-receptor class dual specificity subfamily.</text>
</comment>
<proteinExistence type="inferred from homology"/>
<dbReference type="GO" id="GO:0007165">
    <property type="term" value="P:signal transduction"/>
    <property type="evidence" value="ECO:0007669"/>
    <property type="project" value="TreeGrafter"/>
</dbReference>
<evidence type="ECO:0000256" key="3">
    <source>
        <dbReference type="ARBA" id="ARBA00022912"/>
    </source>
</evidence>
<dbReference type="GO" id="GO:0004725">
    <property type="term" value="F:protein tyrosine phosphatase activity"/>
    <property type="evidence" value="ECO:0007669"/>
    <property type="project" value="TreeGrafter"/>
</dbReference>
<gene>
    <name evidence="9" type="ORF">ACA1_169100</name>
</gene>
<evidence type="ECO:0000313" key="10">
    <source>
        <dbReference type="Proteomes" id="UP000011083"/>
    </source>
</evidence>
<dbReference type="Proteomes" id="UP000011083">
    <property type="component" value="Unassembled WGS sequence"/>
</dbReference>
<dbReference type="GeneID" id="14925278"/>
<dbReference type="InterPro" id="IPR020422">
    <property type="entry name" value="TYR_PHOSPHATASE_DUAL_dom"/>
</dbReference>
<evidence type="ECO:0000256" key="6">
    <source>
        <dbReference type="SAM" id="MobiDB-lite"/>
    </source>
</evidence>
<comment type="catalytic activity">
    <reaction evidence="4">
        <text>O-phospho-L-seryl-[protein] + H2O = L-seryl-[protein] + phosphate</text>
        <dbReference type="Rhea" id="RHEA:20629"/>
        <dbReference type="Rhea" id="RHEA-COMP:9863"/>
        <dbReference type="Rhea" id="RHEA-COMP:11604"/>
        <dbReference type="ChEBI" id="CHEBI:15377"/>
        <dbReference type="ChEBI" id="CHEBI:29999"/>
        <dbReference type="ChEBI" id="CHEBI:43474"/>
        <dbReference type="ChEBI" id="CHEBI:83421"/>
        <dbReference type="EC" id="3.1.3.16"/>
    </reaction>
</comment>
<keyword evidence="2" id="KW-0378">Hydrolase</keyword>
<evidence type="ECO:0000256" key="1">
    <source>
        <dbReference type="ARBA" id="ARBA00008601"/>
    </source>
</evidence>
<keyword evidence="3" id="KW-0904">Protein phosphatase</keyword>
<sequence length="210" mass="24258">MGGAPSHILGESLIQGGADVVNNPDWFKKKEVTHVVSICDMSPRHELKGKIHLDVDDVMTTDLFQYFEQTTNFIHKARSEGGRVYVHCAAGISRSSTITLAYMMTWLEMDFETAYKELALARNGVSPNAGFREQLYKWERSELLHKLREAFRAERAASEQLKKLHELDLACLQQRKDEMKRSMEQRSNGFRQEEEEDDDEEEEEEEDQAN</sequence>
<dbReference type="EMBL" id="KB007834">
    <property type="protein sequence ID" value="ELR24262.1"/>
    <property type="molecule type" value="Genomic_DNA"/>
</dbReference>
<dbReference type="STRING" id="1257118.L8HG79"/>
<feature type="domain" description="Tyrosine-protein phosphatase" evidence="7">
    <location>
        <begin position="4"/>
        <end position="144"/>
    </location>
</feature>
<dbReference type="InterPro" id="IPR000340">
    <property type="entry name" value="Dual-sp_phosphatase_cat-dom"/>
</dbReference>
<dbReference type="PROSITE" id="PS50056">
    <property type="entry name" value="TYR_PHOSPHATASE_2"/>
    <property type="match status" value="1"/>
</dbReference>
<dbReference type="AlphaFoldDB" id="L8HG79"/>
<dbReference type="GO" id="GO:0005829">
    <property type="term" value="C:cytosol"/>
    <property type="evidence" value="ECO:0007669"/>
    <property type="project" value="TreeGrafter"/>
</dbReference>
<dbReference type="InterPro" id="IPR029021">
    <property type="entry name" value="Prot-tyrosine_phosphatase-like"/>
</dbReference>
<evidence type="ECO:0000259" key="8">
    <source>
        <dbReference type="PROSITE" id="PS50056"/>
    </source>
</evidence>
<accession>L8HG79</accession>
<dbReference type="PANTHER" id="PTHR45948:SF2">
    <property type="entry name" value="DUAL SPECIFICITY PROTEIN PHOSPHATASE"/>
    <property type="match status" value="1"/>
</dbReference>
<feature type="domain" description="Tyrosine specific protein phosphatases" evidence="8">
    <location>
        <begin position="65"/>
        <end position="125"/>
    </location>
</feature>
<evidence type="ECO:0000313" key="9">
    <source>
        <dbReference type="EMBL" id="ELR24262.1"/>
    </source>
</evidence>
<dbReference type="OMA" id="AYIIHEV"/>
<dbReference type="RefSeq" id="XP_004353936.1">
    <property type="nucleotide sequence ID" value="XM_004353884.1"/>
</dbReference>
<dbReference type="CDD" id="cd14498">
    <property type="entry name" value="DSP"/>
    <property type="match status" value="1"/>
</dbReference>
<dbReference type="InterPro" id="IPR000387">
    <property type="entry name" value="Tyr_Pase_dom"/>
</dbReference>
<dbReference type="SMART" id="SM00195">
    <property type="entry name" value="DSPc"/>
    <property type="match status" value="1"/>
</dbReference>